<accession>A0ABU3P691</accession>
<dbReference type="EMBL" id="JAUOZS010000002">
    <property type="protein sequence ID" value="MDT8904038.1"/>
    <property type="molecule type" value="Genomic_DNA"/>
</dbReference>
<sequence length="391" mass="39789">MDALLRTRLDMLKEAGLHRRLTACGEADEARDEGSSPLMLASNDYLGLTRHPAVRRAAADAAMRLGGGAGGSRLTTGNHALYAALEEELAAFKGTEAALVFGSGYMANIGTLGALAGGDDVIFSDELNHASIVDGCRLAKARTVVYRHCDPADLAAKLAATPCRGQRFIVTDGVFSMDGDVAPVDEIVAVAGCYGAAVMVDDAHGTGVVGPGGRGTAALFGVGGRVAVQMGTLSKALASEGGYIAGSAVLIEYLVNRARSFIFTTALAPATVAAARAALALLVGEPELTARLRDNAVFLRRALTAAGLAVGTGETPIIPVTVGEAAVAVALAADLRRAGIVVSAIRPPTVPDGSSRLRVTVSAAHTRGELARAAAEVAAAAGRLGLRKEGR</sequence>
<keyword evidence="12" id="KW-0012">Acyltransferase</keyword>
<dbReference type="Gene3D" id="3.90.1150.10">
    <property type="entry name" value="Aspartate Aminotransferase, domain 1"/>
    <property type="match status" value="1"/>
</dbReference>
<proteinExistence type="inferred from homology"/>
<dbReference type="InterPro" id="IPR015421">
    <property type="entry name" value="PyrdxlP-dep_Trfase_major"/>
</dbReference>
<keyword evidence="6 10" id="KW-0808">Transferase</keyword>
<feature type="domain" description="Aminotransferase class I/classII large" evidence="11">
    <location>
        <begin position="38"/>
        <end position="375"/>
    </location>
</feature>
<comment type="caution">
    <text evidence="12">The sequence shown here is derived from an EMBL/GenBank/DDBJ whole genome shotgun (WGS) entry which is preliminary data.</text>
</comment>
<dbReference type="RefSeq" id="WP_413782599.1">
    <property type="nucleotide sequence ID" value="NZ_JAUOZS010000002.1"/>
</dbReference>
<dbReference type="InterPro" id="IPR015424">
    <property type="entry name" value="PyrdxlP-dep_Trfase"/>
</dbReference>
<dbReference type="PROSITE" id="PS00599">
    <property type="entry name" value="AA_TRANSFER_CLASS_2"/>
    <property type="match status" value="1"/>
</dbReference>
<keyword evidence="13" id="KW-1185">Reference proteome</keyword>
<comment type="cofactor">
    <cofactor evidence="1 10">
        <name>pyridoxal 5'-phosphate</name>
        <dbReference type="ChEBI" id="CHEBI:597326"/>
    </cofactor>
</comment>
<dbReference type="GO" id="GO:0008710">
    <property type="term" value="F:8-amino-7-oxononanoate synthase activity"/>
    <property type="evidence" value="ECO:0007669"/>
    <property type="project" value="UniProtKB-EC"/>
</dbReference>
<dbReference type="InterPro" id="IPR004723">
    <property type="entry name" value="AONS_Archaea/Proteobacteria"/>
</dbReference>
<dbReference type="Gene3D" id="3.40.640.10">
    <property type="entry name" value="Type I PLP-dependent aspartate aminotransferase-like (Major domain)"/>
    <property type="match status" value="1"/>
</dbReference>
<evidence type="ECO:0000256" key="2">
    <source>
        <dbReference type="ARBA" id="ARBA00002513"/>
    </source>
</evidence>
<dbReference type="NCBIfam" id="TIGR00858">
    <property type="entry name" value="bioF"/>
    <property type="match status" value="1"/>
</dbReference>
<comment type="catalytic activity">
    <reaction evidence="9 10">
        <text>6-carboxyhexanoyl-[ACP] + L-alanine + H(+) = (8S)-8-amino-7-oxononanoate + holo-[ACP] + CO2</text>
        <dbReference type="Rhea" id="RHEA:42288"/>
        <dbReference type="Rhea" id="RHEA-COMP:9685"/>
        <dbReference type="Rhea" id="RHEA-COMP:9955"/>
        <dbReference type="ChEBI" id="CHEBI:15378"/>
        <dbReference type="ChEBI" id="CHEBI:16526"/>
        <dbReference type="ChEBI" id="CHEBI:57972"/>
        <dbReference type="ChEBI" id="CHEBI:64479"/>
        <dbReference type="ChEBI" id="CHEBI:78846"/>
        <dbReference type="ChEBI" id="CHEBI:149468"/>
        <dbReference type="EC" id="2.3.1.47"/>
    </reaction>
</comment>
<evidence type="ECO:0000256" key="4">
    <source>
        <dbReference type="ARBA" id="ARBA00010008"/>
    </source>
</evidence>
<name>A0ABU3P691_9FIRM</name>
<dbReference type="Proteomes" id="UP001254848">
    <property type="component" value="Unassembled WGS sequence"/>
</dbReference>
<dbReference type="InterPro" id="IPR001917">
    <property type="entry name" value="Aminotrans_II_pyridoxalP_BS"/>
</dbReference>
<evidence type="ECO:0000256" key="7">
    <source>
        <dbReference type="ARBA" id="ARBA00022756"/>
    </source>
</evidence>
<protein>
    <recommendedName>
        <fullName evidence="10">8-amino-7-ketopelargonate synthase</fullName>
        <ecNumber evidence="10">2.3.1.47</ecNumber>
    </recommendedName>
</protein>
<evidence type="ECO:0000256" key="3">
    <source>
        <dbReference type="ARBA" id="ARBA00004746"/>
    </source>
</evidence>
<comment type="function">
    <text evidence="2 10">Catalyzes the decarboxylative condensation of pimeloyl-[acyl-carrier protein] and L-alanine to produce 8-amino-7-oxononanoate (AON), [acyl-carrier protein], and carbon dioxide.</text>
</comment>
<evidence type="ECO:0000313" key="12">
    <source>
        <dbReference type="EMBL" id="MDT8904038.1"/>
    </source>
</evidence>
<comment type="subunit">
    <text evidence="5 10">Homodimer.</text>
</comment>
<comment type="similarity">
    <text evidence="4 10">Belongs to the class-II pyridoxal-phosphate-dependent aminotransferase family. BioF subfamily.</text>
</comment>
<dbReference type="PANTHER" id="PTHR13693:SF100">
    <property type="entry name" value="8-AMINO-7-OXONONANOATE SYNTHASE"/>
    <property type="match status" value="1"/>
</dbReference>
<dbReference type="EC" id="2.3.1.47" evidence="10"/>
<reference evidence="12 13" key="1">
    <citation type="submission" date="2023-07" db="EMBL/GenBank/DDBJ databases">
        <title>The novel representative of Negativicutes class, Anaeroselena agilis gen. nov. sp. nov.</title>
        <authorList>
            <person name="Prokofeva M.I."/>
            <person name="Elcheninov A.G."/>
            <person name="Klyukina A."/>
            <person name="Kublanov I.V."/>
            <person name="Frolov E.N."/>
            <person name="Podosokorskaya O.A."/>
        </authorList>
    </citation>
    <scope>NUCLEOTIDE SEQUENCE [LARGE SCALE GENOMIC DNA]</scope>
    <source>
        <strain evidence="12 13">4137-cl</strain>
    </source>
</reference>
<dbReference type="InterPro" id="IPR015422">
    <property type="entry name" value="PyrdxlP-dep_Trfase_small"/>
</dbReference>
<comment type="pathway">
    <text evidence="3 10">Cofactor biosynthesis; biotin biosynthesis.</text>
</comment>
<dbReference type="InterPro" id="IPR004839">
    <property type="entry name" value="Aminotransferase_I/II_large"/>
</dbReference>
<evidence type="ECO:0000256" key="5">
    <source>
        <dbReference type="ARBA" id="ARBA00011738"/>
    </source>
</evidence>
<keyword evidence="8 10" id="KW-0663">Pyridoxal phosphate</keyword>
<evidence type="ECO:0000256" key="8">
    <source>
        <dbReference type="ARBA" id="ARBA00022898"/>
    </source>
</evidence>
<evidence type="ECO:0000256" key="6">
    <source>
        <dbReference type="ARBA" id="ARBA00022679"/>
    </source>
</evidence>
<keyword evidence="7" id="KW-0093">Biotin biosynthesis</keyword>
<evidence type="ECO:0000256" key="1">
    <source>
        <dbReference type="ARBA" id="ARBA00001933"/>
    </source>
</evidence>
<evidence type="ECO:0000256" key="10">
    <source>
        <dbReference type="RuleBase" id="RU003693"/>
    </source>
</evidence>
<dbReference type="SUPFAM" id="SSF53383">
    <property type="entry name" value="PLP-dependent transferases"/>
    <property type="match status" value="1"/>
</dbReference>
<dbReference type="PANTHER" id="PTHR13693">
    <property type="entry name" value="CLASS II AMINOTRANSFERASE/8-AMINO-7-OXONONANOATE SYNTHASE"/>
    <property type="match status" value="1"/>
</dbReference>
<evidence type="ECO:0000256" key="9">
    <source>
        <dbReference type="ARBA" id="ARBA00047715"/>
    </source>
</evidence>
<evidence type="ECO:0000259" key="11">
    <source>
        <dbReference type="Pfam" id="PF00155"/>
    </source>
</evidence>
<evidence type="ECO:0000313" key="13">
    <source>
        <dbReference type="Proteomes" id="UP001254848"/>
    </source>
</evidence>
<organism evidence="12 13">
    <name type="scientific">Anaeroselena agilis</name>
    <dbReference type="NCBI Taxonomy" id="3063788"/>
    <lineage>
        <taxon>Bacteria</taxon>
        <taxon>Bacillati</taxon>
        <taxon>Bacillota</taxon>
        <taxon>Negativicutes</taxon>
        <taxon>Acetonemataceae</taxon>
        <taxon>Anaeroselena</taxon>
    </lineage>
</organism>
<dbReference type="InterPro" id="IPR050087">
    <property type="entry name" value="AON_synthase_class-II"/>
</dbReference>
<dbReference type="Pfam" id="PF00155">
    <property type="entry name" value="Aminotran_1_2"/>
    <property type="match status" value="1"/>
</dbReference>
<gene>
    <name evidence="12" type="primary">bioF</name>
    <name evidence="12" type="ORF">Q4T40_22620</name>
</gene>